<evidence type="ECO:0000256" key="1">
    <source>
        <dbReference type="ARBA" id="ARBA00007825"/>
    </source>
</evidence>
<dbReference type="SUPFAM" id="SSF49482">
    <property type="entry name" value="Aromatic compound dioxygenase"/>
    <property type="match status" value="1"/>
</dbReference>
<organism evidence="5 6">
    <name type="scientific">Microlunatus ginsengisoli</name>
    <dbReference type="NCBI Taxonomy" id="363863"/>
    <lineage>
        <taxon>Bacteria</taxon>
        <taxon>Bacillati</taxon>
        <taxon>Actinomycetota</taxon>
        <taxon>Actinomycetes</taxon>
        <taxon>Propionibacteriales</taxon>
        <taxon>Propionibacteriaceae</taxon>
        <taxon>Microlunatus</taxon>
    </lineage>
</organism>
<dbReference type="RefSeq" id="WP_344801317.1">
    <property type="nucleotide sequence ID" value="NZ_BAABAB010000003.1"/>
</dbReference>
<dbReference type="InterPro" id="IPR050770">
    <property type="entry name" value="Intradiol_RC_Dioxygenase"/>
</dbReference>
<comment type="caution">
    <text evidence="5">The sequence shown here is derived from an EMBL/GenBank/DDBJ whole genome shotgun (WGS) entry which is preliminary data.</text>
</comment>
<gene>
    <name evidence="5" type="primary">pcaG</name>
    <name evidence="5" type="ORF">GCM10022236_03220</name>
</gene>
<proteinExistence type="inferred from homology"/>
<dbReference type="Gene3D" id="2.60.130.10">
    <property type="entry name" value="Aromatic compound dioxygenase"/>
    <property type="match status" value="1"/>
</dbReference>
<dbReference type="Pfam" id="PF00775">
    <property type="entry name" value="Dioxygenase_C"/>
    <property type="match status" value="1"/>
</dbReference>
<evidence type="ECO:0000256" key="2">
    <source>
        <dbReference type="ARBA" id="ARBA00022964"/>
    </source>
</evidence>
<comment type="similarity">
    <text evidence="1">Belongs to the intradiol ring-cleavage dioxygenase family.</text>
</comment>
<feature type="domain" description="Intradiol ring-cleavage dioxygenases" evidence="4">
    <location>
        <begin position="40"/>
        <end position="177"/>
    </location>
</feature>
<dbReference type="InterPro" id="IPR012786">
    <property type="entry name" value="Protocat_dOase_a"/>
</dbReference>
<dbReference type="InterPro" id="IPR015889">
    <property type="entry name" value="Intradiol_dOase_core"/>
</dbReference>
<evidence type="ECO:0000313" key="5">
    <source>
        <dbReference type="EMBL" id="GAA3604733.1"/>
    </source>
</evidence>
<dbReference type="PANTHER" id="PTHR33711">
    <property type="entry name" value="DIOXYGENASE, PUTATIVE (AFU_ORTHOLOGUE AFUA_2G02910)-RELATED"/>
    <property type="match status" value="1"/>
</dbReference>
<dbReference type="NCBIfam" id="TIGR02423">
    <property type="entry name" value="protocat_alph"/>
    <property type="match status" value="1"/>
</dbReference>
<keyword evidence="2" id="KW-0223">Dioxygenase</keyword>
<dbReference type="EMBL" id="BAABAB010000003">
    <property type="protein sequence ID" value="GAA3604733.1"/>
    <property type="molecule type" value="Genomic_DNA"/>
</dbReference>
<sequence length="189" mass="20508">MADRTPGLVPTPGQTVGPFFGYALPYVGGDELVPPGSARAIRLHGTVYDGAGDVIPDALLELWQADEDGTVVQAEGSLDRDGWTFTGWGRASVDWAGHYTFSTVRPGPTEPGRPALFMITIFARGLTNRLFTRAYLPEDSAALDADPLLSSLDPDERATLIAVAEPTGYRFDIRLQGERETVFLRYPGH</sequence>
<dbReference type="InterPro" id="IPR000627">
    <property type="entry name" value="Intradiol_dOase_C"/>
</dbReference>
<evidence type="ECO:0000256" key="3">
    <source>
        <dbReference type="ARBA" id="ARBA00023002"/>
    </source>
</evidence>
<keyword evidence="3" id="KW-0560">Oxidoreductase</keyword>
<keyword evidence="6" id="KW-1185">Reference proteome</keyword>
<dbReference type="PANTHER" id="PTHR33711:SF9">
    <property type="entry name" value="PROTOCATECHUATE 3,4-DIOXYGENASE ALPHA CHAIN"/>
    <property type="match status" value="1"/>
</dbReference>
<evidence type="ECO:0000313" key="6">
    <source>
        <dbReference type="Proteomes" id="UP001501490"/>
    </source>
</evidence>
<reference evidence="6" key="1">
    <citation type="journal article" date="2019" name="Int. J. Syst. Evol. Microbiol.">
        <title>The Global Catalogue of Microorganisms (GCM) 10K type strain sequencing project: providing services to taxonomists for standard genome sequencing and annotation.</title>
        <authorList>
            <consortium name="The Broad Institute Genomics Platform"/>
            <consortium name="The Broad Institute Genome Sequencing Center for Infectious Disease"/>
            <person name="Wu L."/>
            <person name="Ma J."/>
        </authorList>
    </citation>
    <scope>NUCLEOTIDE SEQUENCE [LARGE SCALE GENOMIC DNA]</scope>
    <source>
        <strain evidence="6">JCM 16929</strain>
    </source>
</reference>
<evidence type="ECO:0000259" key="4">
    <source>
        <dbReference type="Pfam" id="PF00775"/>
    </source>
</evidence>
<protein>
    <submittedName>
        <fullName evidence="5">Protocatechuate 3,4-dioxygenase subunit alpha</fullName>
    </submittedName>
</protein>
<name>A0ABP6ZBY9_9ACTN</name>
<dbReference type="Proteomes" id="UP001501490">
    <property type="component" value="Unassembled WGS sequence"/>
</dbReference>
<accession>A0ABP6ZBY9</accession>